<dbReference type="GO" id="GO:0042381">
    <property type="term" value="P:hemolymph coagulation"/>
    <property type="evidence" value="ECO:0007669"/>
    <property type="project" value="UniProtKB-KW"/>
</dbReference>
<dbReference type="EMBL" id="AY306010">
    <property type="protein sequence ID" value="AAP57670.1"/>
    <property type="molecule type" value="mRNA"/>
</dbReference>
<dbReference type="AlphaFoldDB" id="Q7Z155"/>
<feature type="signal peptide" evidence="12">
    <location>
        <begin position="1"/>
        <end position="23"/>
    </location>
</feature>
<keyword evidence="1" id="KW-0768">Sushi</keyword>
<reference evidence="14" key="1">
    <citation type="submission" date="2003-05" db="EMBL/GenBank/DDBJ databases">
        <authorList>
            <person name="Gusev O.A."/>
        </authorList>
    </citation>
    <scope>NUCLEOTIDE SEQUENCE</scope>
</reference>
<comment type="catalytic activity">
    <reaction evidence="8">
        <text>Selective cleavage of 103-Arg-|-Ser-104 and 124-Ile-|-Ile-125 bonds in Limulus clotting factor B to form activated factor B. Cleavage of -Pro-Arg-|-Xaa- bonds in synthetic substrates.</text>
        <dbReference type="EC" id="3.4.21.84"/>
    </reaction>
</comment>
<dbReference type="PANTHER" id="PTHR24252">
    <property type="entry name" value="ACROSIN-RELATED"/>
    <property type="match status" value="1"/>
</dbReference>
<protein>
    <recommendedName>
        <fullName evidence="9">limulus clotting factor C</fullName>
        <ecNumber evidence="9">3.4.21.84</ecNumber>
    </recommendedName>
</protein>
<organism evidence="14">
    <name type="scientific">Chiromantes haematocheir</name>
    <dbReference type="NCBI Taxonomy" id="151164"/>
    <lineage>
        <taxon>Eukaryota</taxon>
        <taxon>Metazoa</taxon>
        <taxon>Ecdysozoa</taxon>
        <taxon>Arthropoda</taxon>
        <taxon>Crustacea</taxon>
        <taxon>Multicrustacea</taxon>
        <taxon>Malacostraca</taxon>
        <taxon>Eumalacostraca</taxon>
        <taxon>Eucarida</taxon>
        <taxon>Decapoda</taxon>
        <taxon>Pleocyemata</taxon>
        <taxon>Brachyura</taxon>
        <taxon>Eubrachyura</taxon>
        <taxon>Grapsoidea</taxon>
        <taxon>Sesarmidae</taxon>
        <taxon>Chiromantes</taxon>
    </lineage>
</organism>
<dbReference type="EC" id="3.4.21.84" evidence="9"/>
<feature type="compositionally biased region" description="Low complexity" evidence="11">
    <location>
        <begin position="184"/>
        <end position="198"/>
    </location>
</feature>
<feature type="chain" id="PRO_5004296878" description="limulus clotting factor C" evidence="12">
    <location>
        <begin position="24"/>
        <end position="492"/>
    </location>
</feature>
<keyword evidence="2 10" id="KW-0645">Protease</keyword>
<dbReference type="SMART" id="SM00020">
    <property type="entry name" value="Tryp_SPc"/>
    <property type="match status" value="1"/>
</dbReference>
<dbReference type="InterPro" id="IPR043504">
    <property type="entry name" value="Peptidase_S1_PA_chymotrypsin"/>
</dbReference>
<dbReference type="MEROPS" id="S01.498"/>
<evidence type="ECO:0000256" key="8">
    <source>
        <dbReference type="ARBA" id="ARBA00052079"/>
    </source>
</evidence>
<reference evidence="14" key="2">
    <citation type="journal article" date="2004" name="J. Exp. Biol.">
        <title>Purification and cDNA cloning of the ovigerous-hair stripping substance (OHSS) contained in the hatch water of an estuarine crab Sesarma haematocheir.</title>
        <authorList>
            <person name="Gusev O."/>
            <person name="Ikeda H."/>
            <person name="Okochi T."/>
            <person name="Lee J.M."/>
            <person name="Hatakeyama M."/>
            <person name="Kobayashi C."/>
            <person name="Agata K."/>
            <person name="Yamada H."/>
            <person name="Saigusa M."/>
        </authorList>
    </citation>
    <scope>NUCLEOTIDE SEQUENCE</scope>
</reference>
<keyword evidence="4 10" id="KW-0378">Hydrolase</keyword>
<dbReference type="InterPro" id="IPR001314">
    <property type="entry name" value="Peptidase_S1A"/>
</dbReference>
<feature type="region of interest" description="Disordered" evidence="11">
    <location>
        <begin position="183"/>
        <end position="219"/>
    </location>
</feature>
<dbReference type="InterPro" id="IPR033116">
    <property type="entry name" value="TRYPSIN_SER"/>
</dbReference>
<keyword evidence="5" id="KW-0353">Hemolymph clotting</keyword>
<evidence type="ECO:0000256" key="11">
    <source>
        <dbReference type="SAM" id="MobiDB-lite"/>
    </source>
</evidence>
<evidence type="ECO:0000256" key="12">
    <source>
        <dbReference type="SAM" id="SignalP"/>
    </source>
</evidence>
<evidence type="ECO:0000256" key="6">
    <source>
        <dbReference type="ARBA" id="ARBA00022825"/>
    </source>
</evidence>
<dbReference type="PROSITE" id="PS50240">
    <property type="entry name" value="TRYPSIN_DOM"/>
    <property type="match status" value="1"/>
</dbReference>
<evidence type="ECO:0000256" key="10">
    <source>
        <dbReference type="RuleBase" id="RU363034"/>
    </source>
</evidence>
<evidence type="ECO:0000259" key="13">
    <source>
        <dbReference type="PROSITE" id="PS50240"/>
    </source>
</evidence>
<keyword evidence="3 12" id="KW-0732">Signal</keyword>
<evidence type="ECO:0000256" key="4">
    <source>
        <dbReference type="ARBA" id="ARBA00022801"/>
    </source>
</evidence>
<dbReference type="GO" id="GO:0006508">
    <property type="term" value="P:proteolysis"/>
    <property type="evidence" value="ECO:0007669"/>
    <property type="project" value="UniProtKB-KW"/>
</dbReference>
<feature type="region of interest" description="Disordered" evidence="11">
    <location>
        <begin position="28"/>
        <end position="91"/>
    </location>
</feature>
<proteinExistence type="evidence at transcript level"/>
<dbReference type="PANTHER" id="PTHR24252:SF10">
    <property type="entry name" value="SERINE PROTEASE 56"/>
    <property type="match status" value="1"/>
</dbReference>
<accession>Q7Z155</accession>
<name>Q7Z155_9EUCA</name>
<evidence type="ECO:0000256" key="3">
    <source>
        <dbReference type="ARBA" id="ARBA00022729"/>
    </source>
</evidence>
<feature type="domain" description="Peptidase S1" evidence="13">
    <location>
        <begin position="252"/>
        <end position="492"/>
    </location>
</feature>
<dbReference type="CDD" id="cd00190">
    <property type="entry name" value="Tryp_SPc"/>
    <property type="match status" value="1"/>
</dbReference>
<dbReference type="SUPFAM" id="SSF50494">
    <property type="entry name" value="Trypsin-like serine proteases"/>
    <property type="match status" value="1"/>
</dbReference>
<dbReference type="InterPro" id="IPR018114">
    <property type="entry name" value="TRYPSIN_HIS"/>
</dbReference>
<dbReference type="FunFam" id="2.40.10.10:FF:000120">
    <property type="entry name" value="Putative serine protease"/>
    <property type="match status" value="1"/>
</dbReference>
<dbReference type="PROSITE" id="PS00135">
    <property type="entry name" value="TRYPSIN_SER"/>
    <property type="match status" value="1"/>
</dbReference>
<feature type="compositionally biased region" description="Low complexity" evidence="11">
    <location>
        <begin position="31"/>
        <end position="61"/>
    </location>
</feature>
<sequence length="492" mass="52940">MAGTWRTVLVLVFLCAAPPGLHGIDAVTRGTSYTNTSTTPPSTDDINGTSYTNTSTTPPSTDDTKEGTSHTAGSSDASTIPSSTANPTTLPPETRIQRLSMVIRQSLKTSLHQLPLMTSLQQSVMTRLQQPPVMFRLQPSPLTTCQQQSSVMKRRAYDHACPWGQYTLASHSITEQKDSALLDEQTTQSGTEEQTTTEPVTQDPSSDLRQGGQNYPHQLDFHTPRLRSVYSLGDEKFSGTPRGAQCGSRGRIIGGLLASVGEWPWAVVVKDKNDVHYCGGVLISSRHILTAGHCIGHPDLANRFPLKVTVGDYDLSTTTESISTTRWVHQALAHSQYNQPTPKNNDVGVLVVQDPIDTQGAVTPVCLPSAQFTLQTGTKLWVIGWGATMEGGPVVNKLRDVEVTVLAHSACQTAYPNEYHSDRMFCVGDPAGGKDACQGDSGGPLLYKDPSGKWFVVGVVSFGSGCGRKQSPGVYSSVPFHLGLVNWALSST</sequence>
<feature type="compositionally biased region" description="Polar residues" evidence="11">
    <location>
        <begin position="199"/>
        <end position="216"/>
    </location>
</feature>
<dbReference type="PROSITE" id="PS00134">
    <property type="entry name" value="TRYPSIN_HIS"/>
    <property type="match status" value="1"/>
</dbReference>
<evidence type="ECO:0000256" key="5">
    <source>
        <dbReference type="ARBA" id="ARBA00022820"/>
    </source>
</evidence>
<keyword evidence="7" id="KW-1015">Disulfide bond</keyword>
<evidence type="ECO:0000313" key="14">
    <source>
        <dbReference type="EMBL" id="AAP57670.1"/>
    </source>
</evidence>
<keyword evidence="6 10" id="KW-0720">Serine protease</keyword>
<evidence type="ECO:0000256" key="7">
    <source>
        <dbReference type="ARBA" id="ARBA00023157"/>
    </source>
</evidence>
<evidence type="ECO:0000256" key="2">
    <source>
        <dbReference type="ARBA" id="ARBA00022670"/>
    </source>
</evidence>
<evidence type="ECO:0000256" key="9">
    <source>
        <dbReference type="ARBA" id="ARBA00066707"/>
    </source>
</evidence>
<feature type="compositionally biased region" description="Polar residues" evidence="11">
    <location>
        <begin position="69"/>
        <end position="88"/>
    </location>
</feature>
<dbReference type="Gene3D" id="2.40.10.10">
    <property type="entry name" value="Trypsin-like serine proteases"/>
    <property type="match status" value="1"/>
</dbReference>
<evidence type="ECO:0000256" key="1">
    <source>
        <dbReference type="ARBA" id="ARBA00022659"/>
    </source>
</evidence>
<dbReference type="GO" id="GO:0004252">
    <property type="term" value="F:serine-type endopeptidase activity"/>
    <property type="evidence" value="ECO:0007669"/>
    <property type="project" value="InterPro"/>
</dbReference>
<dbReference type="PRINTS" id="PR00722">
    <property type="entry name" value="CHYMOTRYPSIN"/>
</dbReference>
<dbReference type="Pfam" id="PF00089">
    <property type="entry name" value="Trypsin"/>
    <property type="match status" value="1"/>
</dbReference>
<dbReference type="InterPro" id="IPR009003">
    <property type="entry name" value="Peptidase_S1_PA"/>
</dbReference>
<dbReference type="InterPro" id="IPR001254">
    <property type="entry name" value="Trypsin_dom"/>
</dbReference>